<sequence length="40" mass="4701">MYWPGHEGHLCVPFSKERNGMQSTEHKRMERKFPLGSVGR</sequence>
<feature type="compositionally biased region" description="Basic and acidic residues" evidence="1">
    <location>
        <begin position="15"/>
        <end position="33"/>
    </location>
</feature>
<name>A0A915HNT8_ROMCU</name>
<keyword evidence="2" id="KW-1185">Reference proteome</keyword>
<dbReference type="AlphaFoldDB" id="A0A915HNT8"/>
<protein>
    <submittedName>
        <fullName evidence="3">Uncharacterized protein</fullName>
    </submittedName>
</protein>
<dbReference type="WBParaSite" id="nRc.2.0.1.t03608-RA">
    <property type="protein sequence ID" value="nRc.2.0.1.t03608-RA"/>
    <property type="gene ID" value="nRc.2.0.1.g03608"/>
</dbReference>
<evidence type="ECO:0000256" key="1">
    <source>
        <dbReference type="SAM" id="MobiDB-lite"/>
    </source>
</evidence>
<reference evidence="3" key="1">
    <citation type="submission" date="2022-11" db="UniProtKB">
        <authorList>
            <consortium name="WormBaseParasite"/>
        </authorList>
    </citation>
    <scope>IDENTIFICATION</scope>
</reference>
<organism evidence="2 3">
    <name type="scientific">Romanomermis culicivorax</name>
    <name type="common">Nematode worm</name>
    <dbReference type="NCBI Taxonomy" id="13658"/>
    <lineage>
        <taxon>Eukaryota</taxon>
        <taxon>Metazoa</taxon>
        <taxon>Ecdysozoa</taxon>
        <taxon>Nematoda</taxon>
        <taxon>Enoplea</taxon>
        <taxon>Dorylaimia</taxon>
        <taxon>Mermithida</taxon>
        <taxon>Mermithoidea</taxon>
        <taxon>Mermithidae</taxon>
        <taxon>Romanomermis</taxon>
    </lineage>
</organism>
<feature type="region of interest" description="Disordered" evidence="1">
    <location>
        <begin position="15"/>
        <end position="40"/>
    </location>
</feature>
<proteinExistence type="predicted"/>
<evidence type="ECO:0000313" key="3">
    <source>
        <dbReference type="WBParaSite" id="nRc.2.0.1.t03608-RA"/>
    </source>
</evidence>
<dbReference type="Proteomes" id="UP000887565">
    <property type="component" value="Unplaced"/>
</dbReference>
<accession>A0A915HNT8</accession>
<evidence type="ECO:0000313" key="2">
    <source>
        <dbReference type="Proteomes" id="UP000887565"/>
    </source>
</evidence>